<feature type="chain" id="PRO_5035183594" evidence="2">
    <location>
        <begin position="38"/>
        <end position="203"/>
    </location>
</feature>
<evidence type="ECO:0000313" key="4">
    <source>
        <dbReference type="Proteomes" id="UP000599391"/>
    </source>
</evidence>
<feature type="compositionally biased region" description="Basic and acidic residues" evidence="1">
    <location>
        <begin position="56"/>
        <end position="70"/>
    </location>
</feature>
<feature type="region of interest" description="Disordered" evidence="1">
    <location>
        <begin position="180"/>
        <end position="203"/>
    </location>
</feature>
<evidence type="ECO:0000256" key="2">
    <source>
        <dbReference type="SAM" id="SignalP"/>
    </source>
</evidence>
<dbReference type="Proteomes" id="UP000599391">
    <property type="component" value="Unassembled WGS sequence"/>
</dbReference>
<name>A0A8J7HFC7_9CYAN</name>
<organism evidence="3 4">
    <name type="scientific">Atlanticothrix silvestris CENA357</name>
    <dbReference type="NCBI Taxonomy" id="1725252"/>
    <lineage>
        <taxon>Bacteria</taxon>
        <taxon>Bacillati</taxon>
        <taxon>Cyanobacteriota</taxon>
        <taxon>Cyanophyceae</taxon>
        <taxon>Nostocales</taxon>
        <taxon>Nodulariaceae</taxon>
        <taxon>Atlanticothrix</taxon>
        <taxon>Atlanticothrix silvestris</taxon>
    </lineage>
</organism>
<evidence type="ECO:0000256" key="1">
    <source>
        <dbReference type="SAM" id="MobiDB-lite"/>
    </source>
</evidence>
<protein>
    <submittedName>
        <fullName evidence="3">Uncharacterized protein</fullName>
    </submittedName>
</protein>
<evidence type="ECO:0000313" key="3">
    <source>
        <dbReference type="EMBL" id="MBH8554678.1"/>
    </source>
</evidence>
<feature type="compositionally biased region" description="Low complexity" evidence="1">
    <location>
        <begin position="37"/>
        <end position="55"/>
    </location>
</feature>
<dbReference type="InterPro" id="IPR046599">
    <property type="entry name" value="DUF6658"/>
</dbReference>
<keyword evidence="2" id="KW-0732">Signal</keyword>
<gene>
    <name evidence="3" type="ORF">I8751_20415</name>
</gene>
<dbReference type="PROSITE" id="PS51257">
    <property type="entry name" value="PROKAR_LIPOPROTEIN"/>
    <property type="match status" value="1"/>
</dbReference>
<dbReference type="Gene3D" id="1.20.120.20">
    <property type="entry name" value="Apolipoprotein"/>
    <property type="match status" value="1"/>
</dbReference>
<dbReference type="AlphaFoldDB" id="A0A8J7HFC7"/>
<sequence>MKKVINWLKNVRPVKMLTVFLAGVFLVLTQACSSGIAAQPSQPSAQPSSPNSSESYTKRYDPTKNYDLNEPKGGMNNFSDVDPRAKAGEKSAEARAKALRDNAQRNVDQKGIDSPGQYVENYRQGTPLGQRVKNLGEDVGSSAGEVGEGVAKGTKRGIENIKDNATNAAQDLTKNVQRGAENAKINVQRGAEDAADAVKQTVR</sequence>
<feature type="region of interest" description="Disordered" evidence="1">
    <location>
        <begin position="37"/>
        <end position="116"/>
    </location>
</feature>
<dbReference type="EMBL" id="JAECZB010000080">
    <property type="protein sequence ID" value="MBH8554678.1"/>
    <property type="molecule type" value="Genomic_DNA"/>
</dbReference>
<accession>A0A8J7HFC7</accession>
<keyword evidence="4" id="KW-1185">Reference proteome</keyword>
<dbReference type="Pfam" id="PF20363">
    <property type="entry name" value="DUF6658"/>
    <property type="match status" value="1"/>
</dbReference>
<comment type="caution">
    <text evidence="3">The sequence shown here is derived from an EMBL/GenBank/DDBJ whole genome shotgun (WGS) entry which is preliminary data.</text>
</comment>
<feature type="compositionally biased region" description="Basic and acidic residues" evidence="1">
    <location>
        <begin position="81"/>
        <end position="111"/>
    </location>
</feature>
<proteinExistence type="predicted"/>
<reference evidence="3 4" key="1">
    <citation type="journal article" date="2021" name="Int. J. Syst. Evol. Microbiol.">
        <title>Amazonocrinis nigriterrae gen. nov., sp. nov., Atlanticothrix silvestris gen. nov., sp. nov. and Dendronalium phyllosphericum gen. nov., sp. nov., nostocacean cyanobacteria from Brazilian environments.</title>
        <authorList>
            <person name="Alvarenga D.O."/>
            <person name="Andreote A.P.D."/>
            <person name="Branco L.H.Z."/>
            <person name="Delbaje E."/>
            <person name="Cruz R.B."/>
            <person name="Varani A.M."/>
            <person name="Fiore M.F."/>
        </authorList>
    </citation>
    <scope>NUCLEOTIDE SEQUENCE [LARGE SCALE GENOMIC DNA]</scope>
    <source>
        <strain evidence="3 4">CENA357</strain>
    </source>
</reference>
<feature type="signal peptide" evidence="2">
    <location>
        <begin position="1"/>
        <end position="37"/>
    </location>
</feature>
<dbReference type="RefSeq" id="WP_214440911.1">
    <property type="nucleotide sequence ID" value="NZ_JAECZB010000080.1"/>
</dbReference>